<dbReference type="AlphaFoldDB" id="A0A3P1SHF1"/>
<dbReference type="Proteomes" id="UP000280444">
    <property type="component" value="Unassembled WGS sequence"/>
</dbReference>
<dbReference type="OrthoDB" id="110211at2"/>
<dbReference type="InterPro" id="IPR017853">
    <property type="entry name" value="GH"/>
</dbReference>
<sequence>MKFGVNYTPRGGWFHSWLDFDPGRVAEDMHTIAALGADHVRIFPLWPILQPNRTLIRTQAIDDVATVVRLAHEAGLNSSVDVLQGHLSSFDFLPSWVSTWHRRNLFTDPDVVAGEVALVKALASAIKDQPGATGLTVGNEFIQFAALRHPDADLITPAEAGQWLATLLSAAREVWPEGTHVHCHDDDLWFDNTHPFTPSSAVTYGDLTTVHSWVFGRVGPRFGAGTPQLTYFARYLCELASAWSPDPTRGLWLQEIGSPDNYVAAEDGPAFLLDTVDILMGAKGGGVSPNLEAITWWCSHDVSRALADFPNLEYSLGLIDEGGAIKPIGEAFSEAARRYRDTHYTAPEGAEDTGQGHTRDSLVFDLPQWERSATDATHTFFDQWVEYALAGDVRAIELSTDGYVEETGKAGEVAPFLSTRD</sequence>
<proteinExistence type="predicted"/>
<evidence type="ECO:0008006" key="3">
    <source>
        <dbReference type="Google" id="ProtNLM"/>
    </source>
</evidence>
<evidence type="ECO:0000313" key="2">
    <source>
        <dbReference type="Proteomes" id="UP000280444"/>
    </source>
</evidence>
<evidence type="ECO:0000313" key="1">
    <source>
        <dbReference type="EMBL" id="RRC96380.1"/>
    </source>
</evidence>
<dbReference type="SUPFAM" id="SSF51445">
    <property type="entry name" value="(Trans)glycosidases"/>
    <property type="match status" value="1"/>
</dbReference>
<protein>
    <recommendedName>
        <fullName evidence="3">Glycosyl hydrolase</fullName>
    </recommendedName>
</protein>
<dbReference type="EMBL" id="RQZF01000001">
    <property type="protein sequence ID" value="RRC96380.1"/>
    <property type="molecule type" value="Genomic_DNA"/>
</dbReference>
<dbReference type="RefSeq" id="WP_124867908.1">
    <property type="nucleotide sequence ID" value="NZ_RQZF01000001.1"/>
</dbReference>
<keyword evidence="2" id="KW-1185">Reference proteome</keyword>
<organism evidence="1 2">
    <name type="scientific">Schaalia canis</name>
    <dbReference type="NCBI Taxonomy" id="100469"/>
    <lineage>
        <taxon>Bacteria</taxon>
        <taxon>Bacillati</taxon>
        <taxon>Actinomycetota</taxon>
        <taxon>Actinomycetes</taxon>
        <taxon>Actinomycetales</taxon>
        <taxon>Actinomycetaceae</taxon>
        <taxon>Schaalia</taxon>
    </lineage>
</organism>
<dbReference type="Gene3D" id="3.20.20.80">
    <property type="entry name" value="Glycosidases"/>
    <property type="match status" value="1"/>
</dbReference>
<reference evidence="1 2" key="1">
    <citation type="submission" date="2018-11" db="EMBL/GenBank/DDBJ databases">
        <title>Genomes From Bacteria Associated with the Canine Oral Cavity: a Test Case for Automated Genome-Based Taxonomic Assignment.</title>
        <authorList>
            <person name="Coil D.A."/>
            <person name="Jospin G."/>
            <person name="Darling A.E."/>
            <person name="Wallis C."/>
            <person name="Davis I.J."/>
            <person name="Harris S."/>
            <person name="Eisen J.A."/>
            <person name="Holcombe L.J."/>
            <person name="O'Flynn C."/>
        </authorList>
    </citation>
    <scope>NUCLEOTIDE SEQUENCE [LARGE SCALE GENOMIC DNA]</scope>
    <source>
        <strain evidence="1 2">OH770</strain>
    </source>
</reference>
<accession>A0A3P1SHF1</accession>
<comment type="caution">
    <text evidence="1">The sequence shown here is derived from an EMBL/GenBank/DDBJ whole genome shotgun (WGS) entry which is preliminary data.</text>
</comment>
<gene>
    <name evidence="1" type="ORF">EII11_01685</name>
</gene>
<name>A0A3P1SHF1_9ACTO</name>